<dbReference type="EMBL" id="JARKHS020009125">
    <property type="protein sequence ID" value="KAK8780187.1"/>
    <property type="molecule type" value="Genomic_DNA"/>
</dbReference>
<proteinExistence type="predicted"/>
<accession>A0AAQ4EZD6</accession>
<gene>
    <name evidence="1" type="ORF">V5799_018474</name>
</gene>
<dbReference type="Proteomes" id="UP001321473">
    <property type="component" value="Unassembled WGS sequence"/>
</dbReference>
<dbReference type="AlphaFoldDB" id="A0AAQ4EZD6"/>
<organism evidence="1 2">
    <name type="scientific">Amblyomma americanum</name>
    <name type="common">Lone star tick</name>
    <dbReference type="NCBI Taxonomy" id="6943"/>
    <lineage>
        <taxon>Eukaryota</taxon>
        <taxon>Metazoa</taxon>
        <taxon>Ecdysozoa</taxon>
        <taxon>Arthropoda</taxon>
        <taxon>Chelicerata</taxon>
        <taxon>Arachnida</taxon>
        <taxon>Acari</taxon>
        <taxon>Parasitiformes</taxon>
        <taxon>Ixodida</taxon>
        <taxon>Ixodoidea</taxon>
        <taxon>Ixodidae</taxon>
        <taxon>Amblyomminae</taxon>
        <taxon>Amblyomma</taxon>
    </lineage>
</organism>
<protein>
    <submittedName>
        <fullName evidence="1">Uncharacterized protein</fullName>
    </submittedName>
</protein>
<evidence type="ECO:0000313" key="2">
    <source>
        <dbReference type="Proteomes" id="UP001321473"/>
    </source>
</evidence>
<comment type="caution">
    <text evidence="1">The sequence shown here is derived from an EMBL/GenBank/DDBJ whole genome shotgun (WGS) entry which is preliminary data.</text>
</comment>
<name>A0AAQ4EZD6_AMBAM</name>
<keyword evidence="2" id="KW-1185">Reference proteome</keyword>
<sequence length="79" mass="8952">MRPRISEKRHFGASCYRPSSGPLLHETGSCIAARRLDHYERIAELAYCEAYLSAPSRPLQAGNLQEDVVQRKNAFFSVK</sequence>
<reference evidence="1 2" key="1">
    <citation type="journal article" date="2023" name="Arcadia Sci">
        <title>De novo assembly of a long-read Amblyomma americanum tick genome.</title>
        <authorList>
            <person name="Chou S."/>
            <person name="Poskanzer K.E."/>
            <person name="Rollins M."/>
            <person name="Thuy-Boun P.S."/>
        </authorList>
    </citation>
    <scope>NUCLEOTIDE SEQUENCE [LARGE SCALE GENOMIC DNA]</scope>
    <source>
        <strain evidence="1">F_SG_1</strain>
        <tissue evidence="1">Salivary glands</tissue>
    </source>
</reference>
<evidence type="ECO:0000313" key="1">
    <source>
        <dbReference type="EMBL" id="KAK8780187.1"/>
    </source>
</evidence>